<dbReference type="AlphaFoldDB" id="A0A2X0IAY7"/>
<reference evidence="2 3" key="1">
    <citation type="submission" date="2018-06" db="EMBL/GenBank/DDBJ databases">
        <title>Streptacidiphilus pinicola sp. nov., isolated from pine grove soil.</title>
        <authorList>
            <person name="Roh S.G."/>
            <person name="Park S."/>
            <person name="Kim M.-K."/>
            <person name="Yun B.-R."/>
            <person name="Park J."/>
            <person name="Kim M.J."/>
            <person name="Kim Y.S."/>
            <person name="Kim S.B."/>
        </authorList>
    </citation>
    <scope>NUCLEOTIDE SEQUENCE [LARGE SCALE GENOMIC DNA]</scope>
    <source>
        <strain evidence="2 3">MMS16-CNU450</strain>
    </source>
</reference>
<accession>A0A2X0IAY7</accession>
<dbReference type="Proteomes" id="UP000248889">
    <property type="component" value="Unassembled WGS sequence"/>
</dbReference>
<feature type="compositionally biased region" description="Basic and acidic residues" evidence="1">
    <location>
        <begin position="15"/>
        <end position="26"/>
    </location>
</feature>
<proteinExistence type="predicted"/>
<keyword evidence="3" id="KW-1185">Reference proteome</keyword>
<organism evidence="2 3">
    <name type="scientific">Streptacidiphilus pinicola</name>
    <dbReference type="NCBI Taxonomy" id="2219663"/>
    <lineage>
        <taxon>Bacteria</taxon>
        <taxon>Bacillati</taxon>
        <taxon>Actinomycetota</taxon>
        <taxon>Actinomycetes</taxon>
        <taxon>Kitasatosporales</taxon>
        <taxon>Streptomycetaceae</taxon>
        <taxon>Streptacidiphilus</taxon>
    </lineage>
</organism>
<gene>
    <name evidence="2" type="ORF">DN069_37700</name>
</gene>
<dbReference type="EMBL" id="QKYN01000220">
    <property type="protein sequence ID" value="RAG80531.1"/>
    <property type="molecule type" value="Genomic_DNA"/>
</dbReference>
<feature type="non-terminal residue" evidence="2">
    <location>
        <position position="1"/>
    </location>
</feature>
<evidence type="ECO:0000313" key="3">
    <source>
        <dbReference type="Proteomes" id="UP000248889"/>
    </source>
</evidence>
<comment type="caution">
    <text evidence="2">The sequence shown here is derived from an EMBL/GenBank/DDBJ whole genome shotgun (WGS) entry which is preliminary data.</text>
</comment>
<evidence type="ECO:0000256" key="1">
    <source>
        <dbReference type="SAM" id="MobiDB-lite"/>
    </source>
</evidence>
<feature type="region of interest" description="Disordered" evidence="1">
    <location>
        <begin position="15"/>
        <end position="48"/>
    </location>
</feature>
<name>A0A2X0IAY7_9ACTN</name>
<sequence length="48" mass="5437">RLLAPLAEARPHLVEAGHPKIADRLDQLTARTDQLRADNTRQRRTPTP</sequence>
<protein>
    <submittedName>
        <fullName evidence="2">Type III effector protein</fullName>
    </submittedName>
</protein>
<evidence type="ECO:0000313" key="2">
    <source>
        <dbReference type="EMBL" id="RAG80531.1"/>
    </source>
</evidence>